<reference evidence="2" key="1">
    <citation type="submission" date="2018-05" db="EMBL/GenBank/DDBJ databases">
        <authorList>
            <person name="Lanie J.A."/>
            <person name="Ng W.-L."/>
            <person name="Kazmierczak K.M."/>
            <person name="Andrzejewski T.M."/>
            <person name="Davidsen T.M."/>
            <person name="Wayne K.J."/>
            <person name="Tettelin H."/>
            <person name="Glass J.I."/>
            <person name="Rusch D."/>
            <person name="Podicherti R."/>
            <person name="Tsui H.-C.T."/>
            <person name="Winkler M.E."/>
        </authorList>
    </citation>
    <scope>NUCLEOTIDE SEQUENCE</scope>
</reference>
<dbReference type="EMBL" id="UINC01213872">
    <property type="protein sequence ID" value="SVE38848.1"/>
    <property type="molecule type" value="Genomic_DNA"/>
</dbReference>
<dbReference type="Gene3D" id="2.60.40.10">
    <property type="entry name" value="Immunoglobulins"/>
    <property type="match status" value="1"/>
</dbReference>
<name>A0A383D4P9_9ZZZZ</name>
<protein>
    <recommendedName>
        <fullName evidence="3">Fibronectin type-III domain-containing protein</fullName>
    </recommendedName>
</protein>
<accession>A0A383D4P9</accession>
<feature type="non-terminal residue" evidence="2">
    <location>
        <position position="1"/>
    </location>
</feature>
<evidence type="ECO:0008006" key="3">
    <source>
        <dbReference type="Google" id="ProtNLM"/>
    </source>
</evidence>
<evidence type="ECO:0000256" key="1">
    <source>
        <dbReference type="SAM" id="Phobius"/>
    </source>
</evidence>
<sequence>ISQDPSMIPKWVIMLGVLGLLSGFISLSVKNITHRRIVFMFIFLTFCFSLTIISCGEKDEYEDWEKEGYTPSVLTYTTSDLTTNTTYYWKVIASDTRGGSAESETRSFKVK</sequence>
<gene>
    <name evidence="2" type="ORF">METZ01_LOCUS491702</name>
</gene>
<evidence type="ECO:0000313" key="2">
    <source>
        <dbReference type="EMBL" id="SVE38848.1"/>
    </source>
</evidence>
<organism evidence="2">
    <name type="scientific">marine metagenome</name>
    <dbReference type="NCBI Taxonomy" id="408172"/>
    <lineage>
        <taxon>unclassified sequences</taxon>
        <taxon>metagenomes</taxon>
        <taxon>ecological metagenomes</taxon>
    </lineage>
</organism>
<dbReference type="InterPro" id="IPR036116">
    <property type="entry name" value="FN3_sf"/>
</dbReference>
<dbReference type="SUPFAM" id="SSF49265">
    <property type="entry name" value="Fibronectin type III"/>
    <property type="match status" value="1"/>
</dbReference>
<feature type="transmembrane region" description="Helical" evidence="1">
    <location>
        <begin position="36"/>
        <end position="53"/>
    </location>
</feature>
<dbReference type="InterPro" id="IPR013783">
    <property type="entry name" value="Ig-like_fold"/>
</dbReference>
<feature type="transmembrane region" description="Helical" evidence="1">
    <location>
        <begin position="12"/>
        <end position="29"/>
    </location>
</feature>
<keyword evidence="1" id="KW-1133">Transmembrane helix</keyword>
<keyword evidence="1" id="KW-0472">Membrane</keyword>
<dbReference type="AlphaFoldDB" id="A0A383D4P9"/>
<proteinExistence type="predicted"/>
<keyword evidence="1" id="KW-0812">Transmembrane</keyword>